<protein>
    <submittedName>
        <fullName evidence="1">Uncharacterized protein</fullName>
    </submittedName>
</protein>
<dbReference type="EMBL" id="ML143438">
    <property type="protein sequence ID" value="TBU26995.1"/>
    <property type="molecule type" value="Genomic_DNA"/>
</dbReference>
<name>A0A4Q9MHZ3_9APHY</name>
<organism evidence="1">
    <name type="scientific">Dichomitus squalens</name>
    <dbReference type="NCBI Taxonomy" id="114155"/>
    <lineage>
        <taxon>Eukaryota</taxon>
        <taxon>Fungi</taxon>
        <taxon>Dikarya</taxon>
        <taxon>Basidiomycota</taxon>
        <taxon>Agaricomycotina</taxon>
        <taxon>Agaricomycetes</taxon>
        <taxon>Polyporales</taxon>
        <taxon>Polyporaceae</taxon>
        <taxon>Dichomitus</taxon>
    </lineage>
</organism>
<accession>A0A4Q9MHZ3</accession>
<dbReference type="Proteomes" id="UP000292957">
    <property type="component" value="Unassembled WGS sequence"/>
</dbReference>
<dbReference type="AlphaFoldDB" id="A0A4Q9MHZ3"/>
<gene>
    <name evidence="1" type="ORF">BD311DRAFT_411540</name>
</gene>
<evidence type="ECO:0000313" key="1">
    <source>
        <dbReference type="EMBL" id="TBU26995.1"/>
    </source>
</evidence>
<proteinExistence type="predicted"/>
<reference evidence="1" key="1">
    <citation type="submission" date="2019-01" db="EMBL/GenBank/DDBJ databases">
        <title>Draft genome sequences of three monokaryotic isolates of the white-rot basidiomycete fungus Dichomitus squalens.</title>
        <authorList>
            <consortium name="DOE Joint Genome Institute"/>
            <person name="Lopez S.C."/>
            <person name="Andreopoulos B."/>
            <person name="Pangilinan J."/>
            <person name="Lipzen A."/>
            <person name="Riley R."/>
            <person name="Ahrendt S."/>
            <person name="Ng V."/>
            <person name="Barry K."/>
            <person name="Daum C."/>
            <person name="Grigoriev I.V."/>
            <person name="Hilden K.S."/>
            <person name="Makela M.R."/>
            <person name="de Vries R.P."/>
        </authorList>
    </citation>
    <scope>NUCLEOTIDE SEQUENCE [LARGE SCALE GENOMIC DNA]</scope>
    <source>
        <strain evidence="1">OM18370.1</strain>
    </source>
</reference>
<sequence>MEMSVDSHGLGRLSLQIDLVWCVVWDPAVWEVAVKVGDEGSGRRARRRRVMSAIAAEASVWALSTSERRTLIGSASSPSHATTTTRPVETTVDGSLQTWFTRGTQEDAIGVSFTDERSAIFAATPEGDNIFDTVPQLVKRQEWLSAMHEL</sequence>